<name>A0A6L3ZE02_9FLAO</name>
<feature type="transmembrane region" description="Helical" evidence="1">
    <location>
        <begin position="261"/>
        <end position="283"/>
    </location>
</feature>
<reference evidence="3 4" key="1">
    <citation type="submission" date="2019-10" db="EMBL/GenBank/DDBJ databases">
        <title>Genome sequence of Phaeocystidibacter marisrubri JCM30614 (type strain).</title>
        <authorList>
            <person name="Bowman J.P."/>
        </authorList>
    </citation>
    <scope>NUCLEOTIDE SEQUENCE [LARGE SCALE GENOMIC DNA]</scope>
    <source>
        <strain evidence="3 4">JCM 30614</strain>
    </source>
</reference>
<sequence length="362" mass="42298">MGYSTRIFGLDLLRAFAILTVVYGHGNILLEHEFDKAKMNWFTFDGVSIFFVLSGFLIGGILIKQIETGRTQWSDLFRFWRRRWFRTLPNYFLVLTVLTCYYVWVTNRPFSELLPYFGFLQNFAWDHPIHFNEAWSLSVEEWFYLGVPLLMWSSFHLFALTPRHTLILVALIILTISGTVRIWRFLDGDIDSVHAWDLSLRKQVVTRLDSIMIGVIAAYIKFYRLNSWFANQKKKLFAGIGLIIAHKVFIASMLAEEVVSTYDAIFSFWVIALGTALTLPYLSNWKVSRSTWSAAITKISLISYSMYLIHLSGVLRILVQDFGIADFSTALGYLAYWFFTFTISWLMYRFYEKPTTALREKF</sequence>
<dbReference type="AlphaFoldDB" id="A0A6L3ZE02"/>
<keyword evidence="4" id="KW-1185">Reference proteome</keyword>
<evidence type="ECO:0000313" key="3">
    <source>
        <dbReference type="EMBL" id="KAB2815910.1"/>
    </source>
</evidence>
<comment type="caution">
    <text evidence="3">The sequence shown here is derived from an EMBL/GenBank/DDBJ whole genome shotgun (WGS) entry which is preliminary data.</text>
</comment>
<keyword evidence="1" id="KW-0812">Transmembrane</keyword>
<gene>
    <name evidence="3" type="ORF">F8C82_09440</name>
</gene>
<dbReference type="InterPro" id="IPR050879">
    <property type="entry name" value="Acyltransferase_3"/>
</dbReference>
<dbReference type="PANTHER" id="PTHR23028:SF53">
    <property type="entry name" value="ACYL_TRANSF_3 DOMAIN-CONTAINING PROTEIN"/>
    <property type="match status" value="1"/>
</dbReference>
<feature type="transmembrane region" description="Helical" evidence="1">
    <location>
        <begin position="295"/>
        <end position="318"/>
    </location>
</feature>
<keyword evidence="1" id="KW-0472">Membrane</keyword>
<proteinExistence type="predicted"/>
<feature type="transmembrane region" description="Helical" evidence="1">
    <location>
        <begin position="166"/>
        <end position="184"/>
    </location>
</feature>
<protein>
    <submittedName>
        <fullName evidence="3">Acyltransferase</fullName>
    </submittedName>
</protein>
<feature type="transmembrane region" description="Helical" evidence="1">
    <location>
        <begin position="204"/>
        <end position="224"/>
    </location>
</feature>
<feature type="transmembrane region" description="Helical" evidence="1">
    <location>
        <begin position="42"/>
        <end position="63"/>
    </location>
</feature>
<accession>A0A6L3ZE02</accession>
<keyword evidence="3" id="KW-0012">Acyltransferase</keyword>
<feature type="transmembrane region" description="Helical" evidence="1">
    <location>
        <begin position="142"/>
        <end position="159"/>
    </location>
</feature>
<dbReference type="PANTHER" id="PTHR23028">
    <property type="entry name" value="ACETYLTRANSFERASE"/>
    <property type="match status" value="1"/>
</dbReference>
<feature type="transmembrane region" description="Helical" evidence="1">
    <location>
        <begin position="236"/>
        <end position="255"/>
    </location>
</feature>
<feature type="transmembrane region" description="Helical" evidence="1">
    <location>
        <begin position="330"/>
        <end position="351"/>
    </location>
</feature>
<dbReference type="GO" id="GO:0016747">
    <property type="term" value="F:acyltransferase activity, transferring groups other than amino-acyl groups"/>
    <property type="evidence" value="ECO:0007669"/>
    <property type="project" value="InterPro"/>
</dbReference>
<evidence type="ECO:0000256" key="1">
    <source>
        <dbReference type="SAM" id="Phobius"/>
    </source>
</evidence>
<keyword evidence="3" id="KW-0808">Transferase</keyword>
<dbReference type="InterPro" id="IPR002656">
    <property type="entry name" value="Acyl_transf_3_dom"/>
</dbReference>
<evidence type="ECO:0000313" key="4">
    <source>
        <dbReference type="Proteomes" id="UP000484164"/>
    </source>
</evidence>
<feature type="transmembrane region" description="Helical" evidence="1">
    <location>
        <begin position="12"/>
        <end position="30"/>
    </location>
</feature>
<dbReference type="Pfam" id="PF01757">
    <property type="entry name" value="Acyl_transf_3"/>
    <property type="match status" value="1"/>
</dbReference>
<dbReference type="Proteomes" id="UP000484164">
    <property type="component" value="Unassembled WGS sequence"/>
</dbReference>
<feature type="transmembrane region" description="Helical" evidence="1">
    <location>
        <begin position="84"/>
        <end position="104"/>
    </location>
</feature>
<dbReference type="EMBL" id="WBVQ01000002">
    <property type="protein sequence ID" value="KAB2815910.1"/>
    <property type="molecule type" value="Genomic_DNA"/>
</dbReference>
<dbReference type="RefSeq" id="WP_151693339.1">
    <property type="nucleotide sequence ID" value="NZ_BMGX01000001.1"/>
</dbReference>
<dbReference type="GO" id="GO:0009103">
    <property type="term" value="P:lipopolysaccharide biosynthetic process"/>
    <property type="evidence" value="ECO:0007669"/>
    <property type="project" value="TreeGrafter"/>
</dbReference>
<organism evidence="3 4">
    <name type="scientific">Phaeocystidibacter marisrubri</name>
    <dbReference type="NCBI Taxonomy" id="1577780"/>
    <lineage>
        <taxon>Bacteria</taxon>
        <taxon>Pseudomonadati</taxon>
        <taxon>Bacteroidota</taxon>
        <taxon>Flavobacteriia</taxon>
        <taxon>Flavobacteriales</taxon>
        <taxon>Phaeocystidibacteraceae</taxon>
        <taxon>Phaeocystidibacter</taxon>
    </lineage>
</organism>
<keyword evidence="1" id="KW-1133">Transmembrane helix</keyword>
<evidence type="ECO:0000259" key="2">
    <source>
        <dbReference type="Pfam" id="PF01757"/>
    </source>
</evidence>
<dbReference type="OrthoDB" id="290051at2"/>
<feature type="domain" description="Acyltransferase 3" evidence="2">
    <location>
        <begin position="9"/>
        <end position="349"/>
    </location>
</feature>
<dbReference type="GO" id="GO:0016020">
    <property type="term" value="C:membrane"/>
    <property type="evidence" value="ECO:0007669"/>
    <property type="project" value="TreeGrafter"/>
</dbReference>